<sequence>MGRPKPHNFRINQLLSSVEGLAYDFEGPTANYLLDASHLYDQKVYENVHAIAKEWKLVDKSEALPYLPTRTDPLKVTLGIDEKKTTSISNGESLKLDERFKYKKGYVINTGGSIWGLDFAPKSHNDSDPITQYLAVAGYKGAVSEHHELNEIQMAGEYKNTIQIWKLKLSTKQPSEDPILDVCLLHDFGVIHDLKWCPYGAYEDEDVNEGLPKLGVLAITCGDGTLRTLVVPHPNAVRKHMCRDDVDPQATVYLRIESSRCTFALEGTKSLVISWGSHRKIAAGYINGAVVVWNMEAALEGDDSNTVEKSRKYLELSFNTLDASVRCITWRGFDDPDKLLVTGYDGRLAMLDINDPFIPFTLQRARGIMYACVWPGHSTMKVFCDGESMLRGISINVDGSLSQTKFGELPGVCWSMAASEHHGQFACSSAVGYVISGNIYQVKSRGLTNTTNGIYRLYYDEDNDEYRYVDGIGILNMPESKALPSFRIYGKTHMAIQKVAETCQFSTCNTNTGTHQGKLSFVGGLESK</sequence>
<dbReference type="AlphaFoldDB" id="A0AAN7DBE4"/>
<dbReference type="InterPro" id="IPR036322">
    <property type="entry name" value="WD40_repeat_dom_sf"/>
</dbReference>
<dbReference type="PANTHER" id="PTHR15052:SF2">
    <property type="entry name" value="GENERAL TRANSCRIPTION FACTOR 3C POLYPEPTIDE 2"/>
    <property type="match status" value="1"/>
</dbReference>
<gene>
    <name evidence="4" type="ORF">ATC70_003278</name>
</gene>
<keyword evidence="5" id="KW-1185">Reference proteome</keyword>
<dbReference type="SUPFAM" id="SSF50978">
    <property type="entry name" value="WD40 repeat-like"/>
    <property type="match status" value="1"/>
</dbReference>
<dbReference type="Gene3D" id="2.130.10.10">
    <property type="entry name" value="YVTN repeat-like/Quinoprotein amine dehydrogenase"/>
    <property type="match status" value="1"/>
</dbReference>
<comment type="subcellular location">
    <subcellularLocation>
        <location evidence="1">Nucleus</location>
    </subcellularLocation>
</comment>
<evidence type="ECO:0000256" key="3">
    <source>
        <dbReference type="ARBA" id="ARBA00023242"/>
    </source>
</evidence>
<evidence type="ECO:0000313" key="5">
    <source>
        <dbReference type="Proteomes" id="UP001304243"/>
    </source>
</evidence>
<dbReference type="GO" id="GO:0006383">
    <property type="term" value="P:transcription by RNA polymerase III"/>
    <property type="evidence" value="ECO:0007669"/>
    <property type="project" value="TreeGrafter"/>
</dbReference>
<name>A0AAN7DBE4_9FUNG</name>
<comment type="caution">
    <text evidence="4">The sequence shown here is derived from an EMBL/GenBank/DDBJ whole genome shotgun (WGS) entry which is preliminary data.</text>
</comment>
<evidence type="ECO:0000313" key="4">
    <source>
        <dbReference type="EMBL" id="KAK4512575.1"/>
    </source>
</evidence>
<dbReference type="GO" id="GO:0005634">
    <property type="term" value="C:nucleus"/>
    <property type="evidence" value="ECO:0007669"/>
    <property type="project" value="UniProtKB-SubCell"/>
</dbReference>
<dbReference type="RefSeq" id="XP_064679241.1">
    <property type="nucleotide sequence ID" value="XM_064822641.1"/>
</dbReference>
<keyword evidence="3" id="KW-0539">Nucleus</keyword>
<dbReference type="InterPro" id="IPR052416">
    <property type="entry name" value="GTF3C_component"/>
</dbReference>
<dbReference type="PANTHER" id="PTHR15052">
    <property type="entry name" value="RNA POLYMERASE III TRANSCRIPTION INITIATION FACTOR COMPLEX SUBUNIT"/>
    <property type="match status" value="1"/>
</dbReference>
<dbReference type="GeneID" id="89946980"/>
<evidence type="ECO:0000256" key="2">
    <source>
        <dbReference type="ARBA" id="ARBA00023163"/>
    </source>
</evidence>
<evidence type="ECO:0000256" key="1">
    <source>
        <dbReference type="ARBA" id="ARBA00004123"/>
    </source>
</evidence>
<dbReference type="GO" id="GO:0000127">
    <property type="term" value="C:transcription factor TFIIIC complex"/>
    <property type="evidence" value="ECO:0007669"/>
    <property type="project" value="TreeGrafter"/>
</dbReference>
<dbReference type="InterPro" id="IPR015943">
    <property type="entry name" value="WD40/YVTN_repeat-like_dom_sf"/>
</dbReference>
<dbReference type="EMBL" id="JASEJX010000021">
    <property type="protein sequence ID" value="KAK4512575.1"/>
    <property type="molecule type" value="Genomic_DNA"/>
</dbReference>
<reference evidence="4 5" key="1">
    <citation type="submission" date="2022-11" db="EMBL/GenBank/DDBJ databases">
        <title>Mucor velutinosus strain NIH1002 WGS.</title>
        <authorList>
            <person name="Subramanian P."/>
            <person name="Mullikin J.C."/>
            <person name="Segre J.A."/>
            <person name="Zelazny A.M."/>
        </authorList>
    </citation>
    <scope>NUCLEOTIDE SEQUENCE [LARGE SCALE GENOMIC DNA]</scope>
    <source>
        <strain evidence="4 5">NIH1002</strain>
    </source>
</reference>
<accession>A0AAN7DBE4</accession>
<keyword evidence="2" id="KW-0804">Transcription</keyword>
<proteinExistence type="predicted"/>
<protein>
    <submittedName>
        <fullName evidence="4">Uncharacterized protein</fullName>
    </submittedName>
</protein>
<organism evidence="4 5">
    <name type="scientific">Mucor velutinosus</name>
    <dbReference type="NCBI Taxonomy" id="708070"/>
    <lineage>
        <taxon>Eukaryota</taxon>
        <taxon>Fungi</taxon>
        <taxon>Fungi incertae sedis</taxon>
        <taxon>Mucoromycota</taxon>
        <taxon>Mucoromycotina</taxon>
        <taxon>Mucoromycetes</taxon>
        <taxon>Mucorales</taxon>
        <taxon>Mucorineae</taxon>
        <taxon>Mucoraceae</taxon>
        <taxon>Mucor</taxon>
    </lineage>
</organism>
<dbReference type="Proteomes" id="UP001304243">
    <property type="component" value="Unassembled WGS sequence"/>
</dbReference>